<accession>A0ABU8DY25</accession>
<dbReference type="InterPro" id="IPR036165">
    <property type="entry name" value="YefM-like_sf"/>
</dbReference>
<gene>
    <name evidence="3" type="ORF">TEK04_18560</name>
</gene>
<protein>
    <recommendedName>
        <fullName evidence="2">Antitoxin</fullName>
    </recommendedName>
</protein>
<comment type="function">
    <text evidence="2">Antitoxin component of a type II toxin-antitoxin (TA) system.</text>
</comment>
<dbReference type="SUPFAM" id="SSF143120">
    <property type="entry name" value="YefM-like"/>
    <property type="match status" value="1"/>
</dbReference>
<dbReference type="Gene3D" id="3.40.1620.10">
    <property type="entry name" value="YefM-like domain"/>
    <property type="match status" value="1"/>
</dbReference>
<dbReference type="Pfam" id="PF02604">
    <property type="entry name" value="PhdYeFM_antitox"/>
    <property type="match status" value="1"/>
</dbReference>
<keyword evidence="4" id="KW-1185">Reference proteome</keyword>
<comment type="similarity">
    <text evidence="1 2">Belongs to the phD/YefM antitoxin family.</text>
</comment>
<comment type="caution">
    <text evidence="3">The sequence shown here is derived from an EMBL/GenBank/DDBJ whole genome shotgun (WGS) entry which is preliminary data.</text>
</comment>
<reference evidence="3 4" key="1">
    <citation type="submission" date="2024-03" db="EMBL/GenBank/DDBJ databases">
        <title>Draft genome sequence of Klenkia sp. LSe6-5.</title>
        <authorList>
            <person name="Duangmal K."/>
            <person name="Chantavorakit T."/>
        </authorList>
    </citation>
    <scope>NUCLEOTIDE SEQUENCE [LARGE SCALE GENOMIC DNA]</scope>
    <source>
        <strain evidence="3 4">LSe6-5</strain>
    </source>
</reference>
<dbReference type="InterPro" id="IPR006442">
    <property type="entry name" value="Antitoxin_Phd/YefM"/>
</dbReference>
<dbReference type="Proteomes" id="UP001361570">
    <property type="component" value="Unassembled WGS sequence"/>
</dbReference>
<evidence type="ECO:0000313" key="4">
    <source>
        <dbReference type="Proteomes" id="UP001361570"/>
    </source>
</evidence>
<name>A0ABU8DY25_9ACTN</name>
<evidence type="ECO:0000256" key="1">
    <source>
        <dbReference type="ARBA" id="ARBA00009981"/>
    </source>
</evidence>
<dbReference type="EMBL" id="JBAPLU010000025">
    <property type="protein sequence ID" value="MEI4273727.1"/>
    <property type="molecule type" value="Genomic_DNA"/>
</dbReference>
<sequence>MTVMDPSTRAVSATEAATAGLPKLVKDVEAGGDVVVERHGKPVAAVVSMRHLHEIQRLEDDLRDTALLLARAATDSGKRIALDEVITALRFDRAEIEAELDAGLAAGRE</sequence>
<organism evidence="3 4">
    <name type="scientific">Klenkia sesuvii</name>
    <dbReference type="NCBI Taxonomy" id="3103137"/>
    <lineage>
        <taxon>Bacteria</taxon>
        <taxon>Bacillati</taxon>
        <taxon>Actinomycetota</taxon>
        <taxon>Actinomycetes</taxon>
        <taxon>Geodermatophilales</taxon>
        <taxon>Geodermatophilaceae</taxon>
        <taxon>Klenkia</taxon>
    </lineage>
</organism>
<proteinExistence type="inferred from homology"/>
<evidence type="ECO:0000313" key="3">
    <source>
        <dbReference type="EMBL" id="MEI4273727.1"/>
    </source>
</evidence>
<dbReference type="NCBIfam" id="TIGR01552">
    <property type="entry name" value="phd_fam"/>
    <property type="match status" value="1"/>
</dbReference>
<dbReference type="RefSeq" id="WP_336405843.1">
    <property type="nucleotide sequence ID" value="NZ_JBAPLU010000025.1"/>
</dbReference>
<evidence type="ECO:0000256" key="2">
    <source>
        <dbReference type="RuleBase" id="RU362080"/>
    </source>
</evidence>